<evidence type="ECO:0000313" key="17">
    <source>
        <dbReference type="Proteomes" id="UP000597507"/>
    </source>
</evidence>
<reference evidence="16 17" key="1">
    <citation type="journal article" date="2014" name="Int. J. Syst. Evol. Microbiol.">
        <title>Complete genome sequence of Corynebacterium casei LMG S-19264T (=DSM 44701T), isolated from a smear-ripened cheese.</title>
        <authorList>
            <consortium name="US DOE Joint Genome Institute (JGI-PGF)"/>
            <person name="Walter F."/>
            <person name="Albersmeier A."/>
            <person name="Kalinowski J."/>
            <person name="Ruckert C."/>
        </authorList>
    </citation>
    <scope>NUCLEOTIDE SEQUENCE [LARGE SCALE GENOMIC DNA]</scope>
    <source>
        <strain evidence="16 17">CGMCC 1.16330</strain>
    </source>
</reference>
<dbReference type="InterPro" id="IPR001460">
    <property type="entry name" value="PCN-bd_Tpept"/>
</dbReference>
<sequence>MRARRRRILARAGGALLLALGAAAALDRLFPPDLSRLRATGTEILDREGRPLAVLPAPGGVWRLRTAAEDVPPALLAMLIAAEDRRFRWHPGVDPIALARAAVQWARAGGRVVSGGSTLTMQAARLLEPRPRRTLGAKLVEIARAVQLETRFSKREILGIWLTLAPQGGNLEGIRAGALAWFGRPAARLDAAEAALLVAIPRRPAATRPDRHPERARAARDSVLGHRAGPLAGLSAEDRALALAAPVPAWRRPMPRLAPHLARELARAPGEARVATTLSAPLQRASEAIAGMALEGLPDRASVAILVAELATREVRALVGGAWGEEGRAGMLDLTRAVRSPGSALKPFLYALAFESGVAAPHTLVSDLPLRFGGYAPENFDRGFAGRLTVAEALRLSLNLPAVALLDQLGPLRFAAALKAAGAPPRLPPGAAPSLPLALGGAGTTLRELAALYAALGTGGVAAPLRLRADAPAEAPRRVVEARAAAAVAGVLVQPFPGGGPRGVAWKTGTSWGGRDAWALGFDAAHVAGVWVGRPDGTPLPGATGRDLALPVLARLFHLLPPAPLPPLPVRPGPAPAGGEAPDRLRLLFPPPGAVLAAGAGPVTLRAAGGRRPLTFLVGGVPIAGERAKRETLWTPPGPGFYRVTVLDAEGAAARAEIRVQ</sequence>
<keyword evidence="17" id="KW-1185">Reference proteome</keyword>
<proteinExistence type="inferred from homology"/>
<dbReference type="Pfam" id="PF06832">
    <property type="entry name" value="BiPBP_C"/>
    <property type="match status" value="1"/>
</dbReference>
<dbReference type="InterPro" id="IPR023193">
    <property type="entry name" value="EPSP_synthase_CS"/>
</dbReference>
<organism evidence="16 17">
    <name type="scientific">Caldovatus sediminis</name>
    <dbReference type="NCBI Taxonomy" id="2041189"/>
    <lineage>
        <taxon>Bacteria</taxon>
        <taxon>Pseudomonadati</taxon>
        <taxon>Pseudomonadota</taxon>
        <taxon>Alphaproteobacteria</taxon>
        <taxon>Acetobacterales</taxon>
        <taxon>Roseomonadaceae</taxon>
        <taxon>Caldovatus</taxon>
    </lineage>
</organism>
<evidence type="ECO:0000256" key="7">
    <source>
        <dbReference type="ARBA" id="ARBA00022679"/>
    </source>
</evidence>
<feature type="chain" id="PRO_5035216014" description="peptidoglycan glycosyltransferase" evidence="12">
    <location>
        <begin position="25"/>
        <end position="661"/>
    </location>
</feature>
<evidence type="ECO:0000256" key="5">
    <source>
        <dbReference type="ARBA" id="ARBA00022670"/>
    </source>
</evidence>
<evidence type="ECO:0000259" key="15">
    <source>
        <dbReference type="Pfam" id="PF06832"/>
    </source>
</evidence>
<dbReference type="InterPro" id="IPR001264">
    <property type="entry name" value="Glyco_trans_51"/>
</dbReference>
<dbReference type="InterPro" id="IPR050396">
    <property type="entry name" value="Glycosyltr_51/Transpeptidase"/>
</dbReference>
<dbReference type="PANTHER" id="PTHR32282">
    <property type="entry name" value="BINDING PROTEIN TRANSPEPTIDASE, PUTATIVE-RELATED"/>
    <property type="match status" value="1"/>
</dbReference>
<dbReference type="Pfam" id="PF00912">
    <property type="entry name" value="Transgly"/>
    <property type="match status" value="1"/>
</dbReference>
<name>A0A8J2Z879_9PROT</name>
<keyword evidence="4" id="KW-0121">Carboxypeptidase</keyword>
<evidence type="ECO:0000256" key="11">
    <source>
        <dbReference type="ARBA" id="ARBA00049902"/>
    </source>
</evidence>
<evidence type="ECO:0000256" key="3">
    <source>
        <dbReference type="ARBA" id="ARBA00007739"/>
    </source>
</evidence>
<dbReference type="InterPro" id="IPR023346">
    <property type="entry name" value="Lysozyme-like_dom_sf"/>
</dbReference>
<keyword evidence="7" id="KW-0808">Transferase</keyword>
<feature type="domain" description="Penicillin-binding C-terminal" evidence="15">
    <location>
        <begin position="581"/>
        <end position="658"/>
    </location>
</feature>
<evidence type="ECO:0000256" key="4">
    <source>
        <dbReference type="ARBA" id="ARBA00022645"/>
    </source>
</evidence>
<dbReference type="InterPro" id="IPR011815">
    <property type="entry name" value="PBP_1c"/>
</dbReference>
<evidence type="ECO:0000256" key="1">
    <source>
        <dbReference type="ARBA" id="ARBA00004752"/>
    </source>
</evidence>
<evidence type="ECO:0000256" key="10">
    <source>
        <dbReference type="ARBA" id="ARBA00044770"/>
    </source>
</evidence>
<comment type="caution">
    <text evidence="16">The sequence shown here is derived from an EMBL/GenBank/DDBJ whole genome shotgun (WGS) entry which is preliminary data.</text>
</comment>
<dbReference type="EMBL" id="BMKS01000001">
    <property type="protein sequence ID" value="GGG18320.1"/>
    <property type="molecule type" value="Genomic_DNA"/>
</dbReference>
<dbReference type="SUPFAM" id="SSF56601">
    <property type="entry name" value="beta-lactamase/transpeptidase-like"/>
    <property type="match status" value="1"/>
</dbReference>
<feature type="domain" description="Penicillin-binding protein transpeptidase" evidence="13">
    <location>
        <begin position="304"/>
        <end position="510"/>
    </location>
</feature>
<dbReference type="PROSITE" id="PS00104">
    <property type="entry name" value="EPSP_SYNTHASE_1"/>
    <property type="match status" value="1"/>
</dbReference>
<evidence type="ECO:0000259" key="13">
    <source>
        <dbReference type="Pfam" id="PF00905"/>
    </source>
</evidence>
<accession>A0A8J2Z879</accession>
<keyword evidence="6" id="KW-0328">Glycosyltransferase</keyword>
<dbReference type="GO" id="GO:0030288">
    <property type="term" value="C:outer membrane-bounded periplasmic space"/>
    <property type="evidence" value="ECO:0007669"/>
    <property type="project" value="TreeGrafter"/>
</dbReference>
<evidence type="ECO:0000256" key="9">
    <source>
        <dbReference type="ARBA" id="ARBA00023268"/>
    </source>
</evidence>
<keyword evidence="9" id="KW-0511">Multifunctional enzyme</keyword>
<keyword evidence="8" id="KW-0378">Hydrolase</keyword>
<evidence type="ECO:0000256" key="8">
    <source>
        <dbReference type="ARBA" id="ARBA00022801"/>
    </source>
</evidence>
<feature type="signal peptide" evidence="12">
    <location>
        <begin position="1"/>
        <end position="24"/>
    </location>
</feature>
<evidence type="ECO:0000256" key="6">
    <source>
        <dbReference type="ARBA" id="ARBA00022676"/>
    </source>
</evidence>
<evidence type="ECO:0000259" key="14">
    <source>
        <dbReference type="Pfam" id="PF00912"/>
    </source>
</evidence>
<dbReference type="GO" id="GO:0008658">
    <property type="term" value="F:penicillin binding"/>
    <property type="evidence" value="ECO:0007669"/>
    <property type="project" value="InterPro"/>
</dbReference>
<dbReference type="GO" id="GO:0006508">
    <property type="term" value="P:proteolysis"/>
    <property type="evidence" value="ECO:0007669"/>
    <property type="project" value="UniProtKB-KW"/>
</dbReference>
<dbReference type="GO" id="GO:0008955">
    <property type="term" value="F:peptidoglycan glycosyltransferase activity"/>
    <property type="evidence" value="ECO:0007669"/>
    <property type="project" value="UniProtKB-EC"/>
</dbReference>
<keyword evidence="12" id="KW-0732">Signal</keyword>
<dbReference type="SUPFAM" id="SSF53955">
    <property type="entry name" value="Lysozyme-like"/>
    <property type="match status" value="1"/>
</dbReference>
<dbReference type="InterPro" id="IPR036950">
    <property type="entry name" value="PBP_transglycosylase"/>
</dbReference>
<dbReference type="Gene3D" id="1.10.3810.10">
    <property type="entry name" value="Biosynthetic peptidoglycan transglycosylase-like"/>
    <property type="match status" value="1"/>
</dbReference>
<comment type="pathway">
    <text evidence="1">Cell wall biogenesis; peptidoglycan biosynthesis.</text>
</comment>
<dbReference type="InterPro" id="IPR009647">
    <property type="entry name" value="PBP_C"/>
</dbReference>
<comment type="similarity">
    <text evidence="2">In the C-terminal section; belongs to the transpeptidase family.</text>
</comment>
<protein>
    <recommendedName>
        <fullName evidence="10">peptidoglycan glycosyltransferase</fullName>
        <ecNumber evidence="10">2.4.99.28</ecNumber>
    </recommendedName>
</protein>
<dbReference type="GO" id="GO:0009252">
    <property type="term" value="P:peptidoglycan biosynthetic process"/>
    <property type="evidence" value="ECO:0007669"/>
    <property type="project" value="UniProtKB-UniPathway"/>
</dbReference>
<feature type="domain" description="Glycosyl transferase family 51" evidence="14">
    <location>
        <begin position="63"/>
        <end position="225"/>
    </location>
</feature>
<dbReference type="RefSeq" id="WP_188897728.1">
    <property type="nucleotide sequence ID" value="NZ_BMKS01000001.1"/>
</dbReference>
<dbReference type="UniPathway" id="UPA00219"/>
<dbReference type="Gene3D" id="3.40.710.10">
    <property type="entry name" value="DD-peptidase/beta-lactamase superfamily"/>
    <property type="match status" value="1"/>
</dbReference>
<dbReference type="Proteomes" id="UP000597507">
    <property type="component" value="Unassembled WGS sequence"/>
</dbReference>
<keyword evidence="5" id="KW-0645">Protease</keyword>
<dbReference type="EC" id="2.4.99.28" evidence="10"/>
<comment type="catalytic activity">
    <reaction evidence="11">
        <text>[GlcNAc-(1-&gt;4)-Mur2Ac(oyl-L-Ala-gamma-D-Glu-L-Lys-D-Ala-D-Ala)](n)-di-trans,octa-cis-undecaprenyl diphosphate + beta-D-GlcNAc-(1-&gt;4)-Mur2Ac(oyl-L-Ala-gamma-D-Glu-L-Lys-D-Ala-D-Ala)-di-trans,octa-cis-undecaprenyl diphosphate = [GlcNAc-(1-&gt;4)-Mur2Ac(oyl-L-Ala-gamma-D-Glu-L-Lys-D-Ala-D-Ala)](n+1)-di-trans,octa-cis-undecaprenyl diphosphate + di-trans,octa-cis-undecaprenyl diphosphate + H(+)</text>
        <dbReference type="Rhea" id="RHEA:23708"/>
        <dbReference type="Rhea" id="RHEA-COMP:9602"/>
        <dbReference type="Rhea" id="RHEA-COMP:9603"/>
        <dbReference type="ChEBI" id="CHEBI:15378"/>
        <dbReference type="ChEBI" id="CHEBI:58405"/>
        <dbReference type="ChEBI" id="CHEBI:60033"/>
        <dbReference type="ChEBI" id="CHEBI:78435"/>
        <dbReference type="EC" id="2.4.99.28"/>
    </reaction>
</comment>
<evidence type="ECO:0000256" key="12">
    <source>
        <dbReference type="SAM" id="SignalP"/>
    </source>
</evidence>
<dbReference type="NCBIfam" id="TIGR02073">
    <property type="entry name" value="PBP_1c"/>
    <property type="match status" value="1"/>
</dbReference>
<comment type="similarity">
    <text evidence="3">In the N-terminal section; belongs to the glycosyltransferase 51 family.</text>
</comment>
<dbReference type="Pfam" id="PF00905">
    <property type="entry name" value="Transpeptidase"/>
    <property type="match status" value="1"/>
</dbReference>
<evidence type="ECO:0000256" key="2">
    <source>
        <dbReference type="ARBA" id="ARBA00007090"/>
    </source>
</evidence>
<dbReference type="InterPro" id="IPR012338">
    <property type="entry name" value="Beta-lactam/transpept-like"/>
</dbReference>
<gene>
    <name evidence="16" type="primary">pbpC</name>
    <name evidence="16" type="ORF">GCM10010964_03180</name>
</gene>
<dbReference type="PANTHER" id="PTHR32282:SF15">
    <property type="entry name" value="PENICILLIN-BINDING PROTEIN 1C"/>
    <property type="match status" value="1"/>
</dbReference>
<dbReference type="GO" id="GO:0004180">
    <property type="term" value="F:carboxypeptidase activity"/>
    <property type="evidence" value="ECO:0007669"/>
    <property type="project" value="UniProtKB-KW"/>
</dbReference>
<evidence type="ECO:0000313" key="16">
    <source>
        <dbReference type="EMBL" id="GGG18320.1"/>
    </source>
</evidence>
<dbReference type="AlphaFoldDB" id="A0A8J2Z879"/>